<feature type="binding site" evidence="6">
    <location>
        <position position="57"/>
    </location>
    <ligand>
        <name>substrate</name>
    </ligand>
</feature>
<keyword evidence="4" id="KW-0413">Isomerase</keyword>
<sequence length="196" mass="22079">MTLFVTRHGETTLNQQRKFYGSLDVSIDEKGQQQAAELAEKLSSQPLDIIIRSDTTRTQETAQRIIDDHPNATVYVNGDLNEKGFGDWEGLNADEIEAQDPVTWAQWIEKPFDVTPNGAESFATFSNRVLRAVKAYQAILASDANVLIVAHLGTLRVIHQFWVPGTVFWNLDFKAGHYSTYRPDKQGKMIVQALNQ</sequence>
<comment type="similarity">
    <text evidence="1">Belongs to the phosphoglycerate mutase family. BPG-dependent PGAM subfamily.</text>
</comment>
<gene>
    <name evidence="7" type="ORF">FC82_GL002215</name>
</gene>
<feature type="active site" description="Tele-phosphohistidine intermediate" evidence="5">
    <location>
        <position position="8"/>
    </location>
</feature>
<accession>A0A0R2B7R4</accession>
<dbReference type="SMART" id="SM00855">
    <property type="entry name" value="PGAM"/>
    <property type="match status" value="1"/>
</dbReference>
<reference evidence="7 8" key="1">
    <citation type="journal article" date="2015" name="Genome Announc.">
        <title>Expanding the biotechnology potential of lactobacilli through comparative genomics of 213 strains and associated genera.</title>
        <authorList>
            <person name="Sun Z."/>
            <person name="Harris H.M."/>
            <person name="McCann A."/>
            <person name="Guo C."/>
            <person name="Argimon S."/>
            <person name="Zhang W."/>
            <person name="Yang X."/>
            <person name="Jeffery I.B."/>
            <person name="Cooney J.C."/>
            <person name="Kagawa T.F."/>
            <person name="Liu W."/>
            <person name="Song Y."/>
            <person name="Salvetti E."/>
            <person name="Wrobel A."/>
            <person name="Rasinkangas P."/>
            <person name="Parkhill J."/>
            <person name="Rea M.C."/>
            <person name="O'Sullivan O."/>
            <person name="Ritari J."/>
            <person name="Douillard F.P."/>
            <person name="Paul Ross R."/>
            <person name="Yang R."/>
            <person name="Briner A.E."/>
            <person name="Felis G.E."/>
            <person name="de Vos W.M."/>
            <person name="Barrangou R."/>
            <person name="Klaenhammer T.R."/>
            <person name="Caufield P.W."/>
            <person name="Cui Y."/>
            <person name="Zhang H."/>
            <person name="O'Toole P.W."/>
        </authorList>
    </citation>
    <scope>NUCLEOTIDE SEQUENCE [LARGE SCALE GENOMIC DNA]</scope>
    <source>
        <strain evidence="7 8">DSM 20515</strain>
    </source>
</reference>
<keyword evidence="3" id="KW-0324">Glycolysis</keyword>
<organism evidence="7 8">
    <name type="scientific">Secundilactobacillus collinoides DSM 20515 = JCM 1123</name>
    <dbReference type="NCBI Taxonomy" id="1423733"/>
    <lineage>
        <taxon>Bacteria</taxon>
        <taxon>Bacillati</taxon>
        <taxon>Bacillota</taxon>
        <taxon>Bacilli</taxon>
        <taxon>Lactobacillales</taxon>
        <taxon>Lactobacillaceae</taxon>
        <taxon>Secundilactobacillus</taxon>
    </lineage>
</organism>
<dbReference type="GO" id="GO:0004619">
    <property type="term" value="F:phosphoglycerate mutase activity"/>
    <property type="evidence" value="ECO:0007669"/>
    <property type="project" value="UniProtKB-EC"/>
</dbReference>
<protein>
    <recommendedName>
        <fullName evidence="2">phosphoglycerate mutase (2,3-diphosphoglycerate-dependent)</fullName>
        <ecNumber evidence="2">5.4.2.11</ecNumber>
    </recommendedName>
</protein>
<evidence type="ECO:0000256" key="1">
    <source>
        <dbReference type="ARBA" id="ARBA00006717"/>
    </source>
</evidence>
<feature type="active site" description="Proton donor/acceptor" evidence="5">
    <location>
        <position position="82"/>
    </location>
</feature>
<evidence type="ECO:0000313" key="8">
    <source>
        <dbReference type="Proteomes" id="UP000051845"/>
    </source>
</evidence>
<dbReference type="Proteomes" id="UP000051845">
    <property type="component" value="Unassembled WGS sequence"/>
</dbReference>
<evidence type="ECO:0000256" key="2">
    <source>
        <dbReference type="ARBA" id="ARBA00012028"/>
    </source>
</evidence>
<dbReference type="AlphaFoldDB" id="A0A0R2B7R4"/>
<dbReference type="PANTHER" id="PTHR11931">
    <property type="entry name" value="PHOSPHOGLYCERATE MUTASE"/>
    <property type="match status" value="1"/>
</dbReference>
<dbReference type="InterPro" id="IPR029033">
    <property type="entry name" value="His_PPase_superfam"/>
</dbReference>
<dbReference type="InterPro" id="IPR005952">
    <property type="entry name" value="Phosphogly_mut1"/>
</dbReference>
<evidence type="ECO:0000313" key="7">
    <source>
        <dbReference type="EMBL" id="KRM75503.1"/>
    </source>
</evidence>
<evidence type="ECO:0000256" key="4">
    <source>
        <dbReference type="ARBA" id="ARBA00023235"/>
    </source>
</evidence>
<dbReference type="GO" id="GO:0006096">
    <property type="term" value="P:glycolytic process"/>
    <property type="evidence" value="ECO:0007669"/>
    <property type="project" value="UniProtKB-KW"/>
</dbReference>
<name>A0A0R2B7R4_SECCO</name>
<evidence type="ECO:0000256" key="6">
    <source>
        <dbReference type="PIRSR" id="PIRSR613078-2"/>
    </source>
</evidence>
<dbReference type="CDD" id="cd07067">
    <property type="entry name" value="HP_PGM_like"/>
    <property type="match status" value="1"/>
</dbReference>
<dbReference type="SUPFAM" id="SSF53254">
    <property type="entry name" value="Phosphoglycerate mutase-like"/>
    <property type="match status" value="1"/>
</dbReference>
<dbReference type="EMBL" id="AYYR01000052">
    <property type="protein sequence ID" value="KRM75503.1"/>
    <property type="molecule type" value="Genomic_DNA"/>
</dbReference>
<dbReference type="STRING" id="33960.TY91_13385"/>
<dbReference type="InterPro" id="IPR013078">
    <property type="entry name" value="His_Pase_superF_clade-1"/>
</dbReference>
<dbReference type="RefSeq" id="WP_056996770.1">
    <property type="nucleotide sequence ID" value="NZ_AYYR01000052.1"/>
</dbReference>
<proteinExistence type="inferred from homology"/>
<evidence type="ECO:0000256" key="5">
    <source>
        <dbReference type="PIRSR" id="PIRSR613078-1"/>
    </source>
</evidence>
<dbReference type="Gene3D" id="3.40.50.1240">
    <property type="entry name" value="Phosphoglycerate mutase-like"/>
    <property type="match status" value="1"/>
</dbReference>
<dbReference type="PIRSF" id="PIRSF000709">
    <property type="entry name" value="6PFK_2-Ptase"/>
    <property type="match status" value="1"/>
</dbReference>
<evidence type="ECO:0000256" key="3">
    <source>
        <dbReference type="ARBA" id="ARBA00023152"/>
    </source>
</evidence>
<dbReference type="EC" id="5.4.2.11" evidence="2"/>
<comment type="caution">
    <text evidence="7">The sequence shown here is derived from an EMBL/GenBank/DDBJ whole genome shotgun (WGS) entry which is preliminary data.</text>
</comment>
<dbReference type="InterPro" id="IPR001345">
    <property type="entry name" value="PG/BPGM_mutase_AS"/>
</dbReference>
<dbReference type="PROSITE" id="PS00175">
    <property type="entry name" value="PG_MUTASE"/>
    <property type="match status" value="1"/>
</dbReference>
<feature type="binding site" evidence="6">
    <location>
        <begin position="7"/>
        <end position="14"/>
    </location>
    <ligand>
        <name>substrate</name>
    </ligand>
</feature>
<dbReference type="Pfam" id="PF00300">
    <property type="entry name" value="His_Phos_1"/>
    <property type="match status" value="1"/>
</dbReference>
<dbReference type="PATRIC" id="fig|1423733.4.peg.2328"/>